<evidence type="ECO:0000313" key="1">
    <source>
        <dbReference type="EMBL" id="EKB18325.1"/>
    </source>
</evidence>
<dbReference type="RefSeq" id="WP_005346693.1">
    <property type="nucleotide sequence ID" value="NZ_JH823256.1"/>
</dbReference>
<sequence>MNEVNDTSVSALMRLGEQLQSLLVQGELVAAEQLAERYLHDLEEVFGSLPREEAINVEQRQALLQFQLIHDWVGQEKQQAEAQLRQFSQAGRASGLYKLNAG</sequence>
<dbReference type="HOGENOM" id="CLU_2314151_0_0_6"/>
<comment type="caution">
    <text evidence="1">The sequence shown here is derived from an EMBL/GenBank/DDBJ whole genome shotgun (WGS) entry which is preliminary data.</text>
</comment>
<dbReference type="EMBL" id="AGWU01000022">
    <property type="protein sequence ID" value="EKB18325.1"/>
    <property type="molecule type" value="Genomic_DNA"/>
</dbReference>
<proteinExistence type="predicted"/>
<accession>K1IGU1</accession>
<evidence type="ECO:0008006" key="3">
    <source>
        <dbReference type="Google" id="ProtNLM"/>
    </source>
</evidence>
<dbReference type="PATRIC" id="fig|1073383.3.peg.3346"/>
<gene>
    <name evidence="1" type="ORF">HMPREF1168_03334</name>
</gene>
<organism evidence="1 2">
    <name type="scientific">Aeromonas veronii AMC34</name>
    <dbReference type="NCBI Taxonomy" id="1073383"/>
    <lineage>
        <taxon>Bacteria</taxon>
        <taxon>Pseudomonadati</taxon>
        <taxon>Pseudomonadota</taxon>
        <taxon>Gammaproteobacteria</taxon>
        <taxon>Aeromonadales</taxon>
        <taxon>Aeromonadaceae</taxon>
        <taxon>Aeromonas</taxon>
    </lineage>
</organism>
<reference evidence="1 2" key="1">
    <citation type="submission" date="2012-06" db="EMBL/GenBank/DDBJ databases">
        <title>The Genome Sequence of Aeromonas veronii AMC34.</title>
        <authorList>
            <consortium name="The Broad Institute Genome Sequencing Platform"/>
            <person name="Earl A."/>
            <person name="Ward D."/>
            <person name="Feldgarden M."/>
            <person name="Gevers D."/>
            <person name="Graf J."/>
            <person name="Tomasi A."/>
            <person name="Horneman A."/>
            <person name="Walker B."/>
            <person name="Young S.K."/>
            <person name="Zeng Q."/>
            <person name="Gargeya S."/>
            <person name="Fitzgerald M."/>
            <person name="Haas B."/>
            <person name="Abouelleil A."/>
            <person name="Alvarado L."/>
            <person name="Arachchi H.M."/>
            <person name="Berlin A.M."/>
            <person name="Chapman S.B."/>
            <person name="Goldberg J."/>
            <person name="Griggs A."/>
            <person name="Gujja S."/>
            <person name="Hansen M."/>
            <person name="Howarth C."/>
            <person name="Imamovic A."/>
            <person name="Larimer J."/>
            <person name="McCowan C."/>
            <person name="Montmayeur A."/>
            <person name="Murphy C."/>
            <person name="Neiman D."/>
            <person name="Pearson M."/>
            <person name="Priest M."/>
            <person name="Roberts A."/>
            <person name="Saif S."/>
            <person name="Shea T."/>
            <person name="Sisk P."/>
            <person name="Sykes S."/>
            <person name="Wortman J."/>
            <person name="Nusbaum C."/>
            <person name="Birren B."/>
        </authorList>
    </citation>
    <scope>NUCLEOTIDE SEQUENCE [LARGE SCALE GENOMIC DNA]</scope>
    <source>
        <strain evidence="1 2">AMC34</strain>
    </source>
</reference>
<name>K1IGU1_AERVE</name>
<protein>
    <recommendedName>
        <fullName evidence="3">Flagellar protein FliT</fullName>
    </recommendedName>
</protein>
<dbReference type="Proteomes" id="UP000006087">
    <property type="component" value="Unassembled WGS sequence"/>
</dbReference>
<dbReference type="AlphaFoldDB" id="K1IGU1"/>
<evidence type="ECO:0000313" key="2">
    <source>
        <dbReference type="Proteomes" id="UP000006087"/>
    </source>
</evidence>